<dbReference type="GO" id="GO:0008194">
    <property type="term" value="F:UDP-glycosyltransferase activity"/>
    <property type="evidence" value="ECO:0007669"/>
    <property type="project" value="InterPro"/>
</dbReference>
<evidence type="ECO:0000313" key="6">
    <source>
        <dbReference type="EMBL" id="BAQ21941.1"/>
    </source>
</evidence>
<organism evidence="6">
    <name type="scientific">Streptomyces versipellis</name>
    <dbReference type="NCBI Taxonomy" id="67375"/>
    <lineage>
        <taxon>Bacteria</taxon>
        <taxon>Bacillati</taxon>
        <taxon>Actinomycetota</taxon>
        <taxon>Actinomycetes</taxon>
        <taxon>Kitasatosporales</taxon>
        <taxon>Streptomycetaceae</taxon>
        <taxon>Streptomyces</taxon>
    </lineage>
</organism>
<name>A0A0B6VSP3_9ACTN</name>
<evidence type="ECO:0000256" key="2">
    <source>
        <dbReference type="ARBA" id="ARBA00022676"/>
    </source>
</evidence>
<dbReference type="InterPro" id="IPR010610">
    <property type="entry name" value="EryCIII-like_C"/>
</dbReference>
<dbReference type="PANTHER" id="PTHR48050:SF13">
    <property type="entry name" value="STEROL 3-BETA-GLUCOSYLTRANSFERASE UGT80A2"/>
    <property type="match status" value="1"/>
</dbReference>
<dbReference type="Pfam" id="PF21036">
    <property type="entry name" value="EryCIII-like_N"/>
    <property type="match status" value="1"/>
</dbReference>
<dbReference type="InterPro" id="IPR050426">
    <property type="entry name" value="Glycosyltransferase_28"/>
</dbReference>
<evidence type="ECO:0000256" key="1">
    <source>
        <dbReference type="ARBA" id="ARBA00006962"/>
    </source>
</evidence>
<evidence type="ECO:0000256" key="3">
    <source>
        <dbReference type="ARBA" id="ARBA00022679"/>
    </source>
</evidence>
<feature type="domain" description="Erythromycin biosynthesis protein CIII-like C-terminal" evidence="4">
    <location>
        <begin position="261"/>
        <end position="402"/>
    </location>
</feature>
<dbReference type="CDD" id="cd03784">
    <property type="entry name" value="GT1_Gtf-like"/>
    <property type="match status" value="1"/>
</dbReference>
<evidence type="ECO:0000259" key="4">
    <source>
        <dbReference type="Pfam" id="PF06722"/>
    </source>
</evidence>
<dbReference type="GO" id="GO:0016758">
    <property type="term" value="F:hexosyltransferase activity"/>
    <property type="evidence" value="ECO:0007669"/>
    <property type="project" value="UniProtKB-ARBA"/>
</dbReference>
<dbReference type="InterPro" id="IPR048284">
    <property type="entry name" value="EryCIII-like_N"/>
</dbReference>
<comment type="similarity">
    <text evidence="1">Belongs to the glycosyltransferase 28 family.</text>
</comment>
<dbReference type="PANTHER" id="PTHR48050">
    <property type="entry name" value="STEROL 3-BETA-GLUCOSYLTRANSFERASE"/>
    <property type="match status" value="1"/>
</dbReference>
<keyword evidence="3 6" id="KW-0808">Transferase</keyword>
<reference evidence="6" key="1">
    <citation type="journal article" date="2015" name="J. Am. Chem. Soc.">
        <title>Biosynthesis of versipelostatin: identification of an enzyme-catalyzed [4+2]-cycloaddition required for macrocyclization of spirotetronate-containing polyketides.</title>
        <authorList>
            <person name="Hashimoto T."/>
            <person name="Hashimoto J."/>
            <person name="Teruya K."/>
            <person name="Hirano T."/>
            <person name="Shin-ya K."/>
            <person name="Ikeda H."/>
            <person name="Liu H."/>
            <person name="Nishiyama M."/>
            <person name="Kuzuyama T."/>
        </authorList>
    </citation>
    <scope>NUCLEOTIDE SEQUENCE</scope>
    <source>
        <strain evidence="6">4083-SVS6</strain>
    </source>
</reference>
<proteinExistence type="inferred from homology"/>
<dbReference type="GO" id="GO:0017000">
    <property type="term" value="P:antibiotic biosynthetic process"/>
    <property type="evidence" value="ECO:0007669"/>
    <property type="project" value="UniProtKB-ARBA"/>
</dbReference>
<accession>A0A0B6VSP3</accession>
<dbReference type="Pfam" id="PF06722">
    <property type="entry name" value="EryCIII-like_C"/>
    <property type="match status" value="1"/>
</dbReference>
<evidence type="ECO:0000259" key="5">
    <source>
        <dbReference type="Pfam" id="PF21036"/>
    </source>
</evidence>
<keyword evidence="2" id="KW-0328">Glycosyltransferase</keyword>
<dbReference type="Gene3D" id="3.40.50.2000">
    <property type="entry name" value="Glycogen Phosphorylase B"/>
    <property type="match status" value="2"/>
</dbReference>
<feature type="domain" description="Erythromycin biosynthesis protein CIII-like N-terminal" evidence="5">
    <location>
        <begin position="23"/>
        <end position="244"/>
    </location>
</feature>
<dbReference type="InterPro" id="IPR002213">
    <property type="entry name" value="UDP_glucos_trans"/>
</dbReference>
<sequence>MRVLFMPLPMPTHYFPVVPLAFAFRAAGHEVRIVSQPPLVDTVIQSGMISVPLGAGYDYQEGMRELAKRDLEVYGRPLTADMLQQLPPEEGLAIRNRMRDGQIKVAEAMADELVAYMRHWQPDLVVADPLVLAAPLAGAAVGVPLVHYMWAPDILRQQLNFPGLGTPVTEWPEELLQLFARHGADPCAEPAIATVDPCPPSLQVDGVPNRIPFRCVPYNASGVEPDWVSGGSADRARRICVTWGTTASLRGGVEGSVIPKIVESVAGPDREVVLALAESEWARLGDLPDGVRLVAGLPLHVLLPSCDAIVHQGGGGALLAAAYSGVPQVTLPATPDARLNVSLLAATGAGTTLAVEADTVDIREAVSSVLTGSGPREAADRLREEILTLPSPAELVPVLEKLI</sequence>
<dbReference type="SUPFAM" id="SSF53756">
    <property type="entry name" value="UDP-Glycosyltransferase/glycogen phosphorylase"/>
    <property type="match status" value="1"/>
</dbReference>
<gene>
    <name evidence="6" type="primary">vstI</name>
</gene>
<dbReference type="EMBL" id="LC006086">
    <property type="protein sequence ID" value="BAQ21941.1"/>
    <property type="molecule type" value="Genomic_DNA"/>
</dbReference>
<protein>
    <submittedName>
        <fullName evidence="6">Putative Glycosyl transferase</fullName>
    </submittedName>
</protein>
<dbReference type="AlphaFoldDB" id="A0A0B6VSP3"/>